<feature type="region of interest" description="Disordered" evidence="1">
    <location>
        <begin position="287"/>
        <end position="346"/>
    </location>
</feature>
<feature type="compositionally biased region" description="Low complexity" evidence="1">
    <location>
        <begin position="150"/>
        <end position="168"/>
    </location>
</feature>
<evidence type="ECO:0000256" key="1">
    <source>
        <dbReference type="SAM" id="MobiDB-lite"/>
    </source>
</evidence>
<proteinExistence type="predicted"/>
<reference evidence="2" key="1">
    <citation type="journal article" date="2020" name="bioRxiv">
        <title>Comparative genomics of Chlamydomonas.</title>
        <authorList>
            <person name="Craig R.J."/>
            <person name="Hasan A.R."/>
            <person name="Ness R.W."/>
            <person name="Keightley P.D."/>
        </authorList>
    </citation>
    <scope>NUCLEOTIDE SEQUENCE</scope>
    <source>
        <strain evidence="2">CCAP 11/70</strain>
    </source>
</reference>
<dbReference type="InterPro" id="IPR038538">
    <property type="entry name" value="MTERF_sf"/>
</dbReference>
<keyword evidence="3" id="KW-1185">Reference proteome</keyword>
<accession>A0A835XYJ2</accession>
<dbReference type="OrthoDB" id="549783at2759"/>
<name>A0A835XYJ2_9CHLO</name>
<feature type="compositionally biased region" description="Low complexity" evidence="1">
    <location>
        <begin position="306"/>
        <end position="346"/>
    </location>
</feature>
<organism evidence="2 3">
    <name type="scientific">Edaphochlamys debaryana</name>
    <dbReference type="NCBI Taxonomy" id="47281"/>
    <lineage>
        <taxon>Eukaryota</taxon>
        <taxon>Viridiplantae</taxon>
        <taxon>Chlorophyta</taxon>
        <taxon>core chlorophytes</taxon>
        <taxon>Chlorophyceae</taxon>
        <taxon>CS clade</taxon>
        <taxon>Chlamydomonadales</taxon>
        <taxon>Chlamydomonadales incertae sedis</taxon>
        <taxon>Edaphochlamys</taxon>
    </lineage>
</organism>
<protein>
    <submittedName>
        <fullName evidence="2">Uncharacterized protein</fullName>
    </submittedName>
</protein>
<dbReference type="AlphaFoldDB" id="A0A835XYJ2"/>
<evidence type="ECO:0000313" key="3">
    <source>
        <dbReference type="Proteomes" id="UP000612055"/>
    </source>
</evidence>
<evidence type="ECO:0000313" key="2">
    <source>
        <dbReference type="EMBL" id="KAG2490776.1"/>
    </source>
</evidence>
<dbReference type="Proteomes" id="UP000612055">
    <property type="component" value="Unassembled WGS sequence"/>
</dbReference>
<dbReference type="Gene3D" id="1.25.70.10">
    <property type="entry name" value="Transcription termination factor 3, mitochondrial"/>
    <property type="match status" value="1"/>
</dbReference>
<sequence>MQLVQRCPALFAFSPEALGATMGAISALTGLQPHQLPQLVAADPSLLLQPDRLKANMRGLAQALGVPLPEIVSLASREPAVLALSGAEAEARVEAVAGLLLPQDGSAVALTRALLDAPGALLQPEPSELEGQLRALEAALGPVVGPSGRPTAPCSSASPSTQPAAADANTRPQAERGSAPPCSGEASCSVRGSVEGGCRAEGSGGEARTVDPALRQAVAAVVLARPSLLGTPPEILAGRVAHLARKAGVPGMQVLHAVPAGPNLLAASSCFVDRHCAALAQTLGLEQGGPGALRRDPALTSGILRPSSTTPSATPSTIPSTAASAARTPSPAATSSGSASTSAPSGALASDPTIAAAVAAAAAACAAAEAEAEAARMLVARPELLGQHVTALAAKWQLLGGLLGSDPAWARAVADTGAGQRAELLALPYTTVARLRYLADRGLQASVQPLEAVRLSDALFHYAHPGFKDWLRG</sequence>
<dbReference type="EMBL" id="JAEHOE010000058">
    <property type="protein sequence ID" value="KAG2490776.1"/>
    <property type="molecule type" value="Genomic_DNA"/>
</dbReference>
<gene>
    <name evidence="2" type="ORF">HYH03_010699</name>
</gene>
<feature type="region of interest" description="Disordered" evidence="1">
    <location>
        <begin position="142"/>
        <end position="188"/>
    </location>
</feature>
<comment type="caution">
    <text evidence="2">The sequence shown here is derived from an EMBL/GenBank/DDBJ whole genome shotgun (WGS) entry which is preliminary data.</text>
</comment>